<dbReference type="Proteomes" id="UP001557470">
    <property type="component" value="Unassembled WGS sequence"/>
</dbReference>
<accession>A0ABD0XBG8</accession>
<evidence type="ECO:0000313" key="2">
    <source>
        <dbReference type="Proteomes" id="UP001557470"/>
    </source>
</evidence>
<sequence length="68" mass="7781">MDLCLYCSKPTTATFAYIYAYSIIVSHFPCNVIKPVDVEKTAFRDLMLGESLAGCQCIEQYRRRHSIV</sequence>
<dbReference type="EMBL" id="JAGEUA010000002">
    <property type="protein sequence ID" value="KAL1006219.1"/>
    <property type="molecule type" value="Genomic_DNA"/>
</dbReference>
<keyword evidence="2" id="KW-1185">Reference proteome</keyword>
<name>A0ABD0XBG8_UMBPY</name>
<evidence type="ECO:0000313" key="1">
    <source>
        <dbReference type="EMBL" id="KAL1006219.1"/>
    </source>
</evidence>
<comment type="caution">
    <text evidence="1">The sequence shown here is derived from an EMBL/GenBank/DDBJ whole genome shotgun (WGS) entry which is preliminary data.</text>
</comment>
<gene>
    <name evidence="1" type="ORF">UPYG_G00069400</name>
</gene>
<proteinExistence type="predicted"/>
<protein>
    <submittedName>
        <fullName evidence="1">Uncharacterized protein</fullName>
    </submittedName>
</protein>
<reference evidence="1 2" key="1">
    <citation type="submission" date="2024-06" db="EMBL/GenBank/DDBJ databases">
        <authorList>
            <person name="Pan Q."/>
            <person name="Wen M."/>
            <person name="Jouanno E."/>
            <person name="Zahm M."/>
            <person name="Klopp C."/>
            <person name="Cabau C."/>
            <person name="Louis A."/>
            <person name="Berthelot C."/>
            <person name="Parey E."/>
            <person name="Roest Crollius H."/>
            <person name="Montfort J."/>
            <person name="Robinson-Rechavi M."/>
            <person name="Bouchez O."/>
            <person name="Lampietro C."/>
            <person name="Lopez Roques C."/>
            <person name="Donnadieu C."/>
            <person name="Postlethwait J."/>
            <person name="Bobe J."/>
            <person name="Verreycken H."/>
            <person name="Guiguen Y."/>
        </authorList>
    </citation>
    <scope>NUCLEOTIDE SEQUENCE [LARGE SCALE GENOMIC DNA]</scope>
    <source>
        <strain evidence="1">Up_M1</strain>
        <tissue evidence="1">Testis</tissue>
    </source>
</reference>
<organism evidence="1 2">
    <name type="scientific">Umbra pygmaea</name>
    <name type="common">Eastern mudminnow</name>
    <dbReference type="NCBI Taxonomy" id="75934"/>
    <lineage>
        <taxon>Eukaryota</taxon>
        <taxon>Metazoa</taxon>
        <taxon>Chordata</taxon>
        <taxon>Craniata</taxon>
        <taxon>Vertebrata</taxon>
        <taxon>Euteleostomi</taxon>
        <taxon>Actinopterygii</taxon>
        <taxon>Neopterygii</taxon>
        <taxon>Teleostei</taxon>
        <taxon>Protacanthopterygii</taxon>
        <taxon>Esociformes</taxon>
        <taxon>Umbridae</taxon>
        <taxon>Umbra</taxon>
    </lineage>
</organism>
<dbReference type="AlphaFoldDB" id="A0ABD0XBG8"/>